<protein>
    <recommendedName>
        <fullName evidence="3">SNARE-like domain protein</fullName>
    </recommendedName>
</protein>
<evidence type="ECO:0000313" key="1">
    <source>
        <dbReference type="EMBL" id="EFQ81928.1"/>
    </source>
</evidence>
<dbReference type="RefSeq" id="WP_007078527.1">
    <property type="nucleotide sequence ID" value="NZ_CM001024.1"/>
</dbReference>
<dbReference type="eggNOG" id="COG1238">
    <property type="taxonomic scope" value="Bacteria"/>
</dbReference>
<organism evidence="1 2">
    <name type="scientific">Aeromicrobium marinum DSM 15272</name>
    <dbReference type="NCBI Taxonomy" id="585531"/>
    <lineage>
        <taxon>Bacteria</taxon>
        <taxon>Bacillati</taxon>
        <taxon>Actinomycetota</taxon>
        <taxon>Actinomycetes</taxon>
        <taxon>Propionibacteriales</taxon>
        <taxon>Nocardioidaceae</taxon>
        <taxon>Aeromicrobium</taxon>
    </lineage>
</organism>
<accession>E2SFY1</accession>
<sequence length="156" mass="16118">MLAGLITVLGAVGLGFASAVLPLVNAEAVTTAIALVEAWPVALAACVALAAGQTAGKVVLYEAGRAGRRVVERRPPKRPDAWWVRAGTRLLAALDGRWRAIGVISLSASVGLPPLLATATAAGVVQMRRLDFVVCCFAGRTVRFAAIAMPIVFATT</sequence>
<dbReference type="EMBL" id="ACLF03000015">
    <property type="protein sequence ID" value="EFQ81928.1"/>
    <property type="molecule type" value="Genomic_DNA"/>
</dbReference>
<keyword evidence="2" id="KW-1185">Reference proteome</keyword>
<dbReference type="HOGENOM" id="CLU_132474_0_0_11"/>
<evidence type="ECO:0008006" key="3">
    <source>
        <dbReference type="Google" id="ProtNLM"/>
    </source>
</evidence>
<dbReference type="STRING" id="585531.HMPREF0063_12940"/>
<dbReference type="AlphaFoldDB" id="E2SFY1"/>
<dbReference type="Proteomes" id="UP000003111">
    <property type="component" value="Unassembled WGS sequence"/>
</dbReference>
<reference evidence="1" key="1">
    <citation type="submission" date="2010-08" db="EMBL/GenBank/DDBJ databases">
        <authorList>
            <person name="Muzny D."/>
            <person name="Qin X."/>
            <person name="Buhay C."/>
            <person name="Dugan-Rocha S."/>
            <person name="Ding Y."/>
            <person name="Chen G."/>
            <person name="Hawes A."/>
            <person name="Holder M."/>
            <person name="Jhangiani S."/>
            <person name="Johnson A."/>
            <person name="Khan Z."/>
            <person name="Li Z."/>
            <person name="Liu W."/>
            <person name="Liu X."/>
            <person name="Perez L."/>
            <person name="Shen H."/>
            <person name="Wang Q."/>
            <person name="Watt J."/>
            <person name="Xi L."/>
            <person name="Xin Y."/>
            <person name="Zhou J."/>
            <person name="Deng J."/>
            <person name="Jiang H."/>
            <person name="Liu Y."/>
            <person name="Qu J."/>
            <person name="Song X.-Z."/>
            <person name="Zhang L."/>
            <person name="Villasana D."/>
            <person name="Johnson A."/>
            <person name="Liu J."/>
            <person name="Liyanage D."/>
            <person name="Lorensuhewa L."/>
            <person name="Robinson T."/>
            <person name="Song A."/>
            <person name="Song B.-B."/>
            <person name="Dinh H."/>
            <person name="Thornton R."/>
            <person name="Coyle M."/>
            <person name="Francisco L."/>
            <person name="Jackson L."/>
            <person name="Javaid M."/>
            <person name="Korchina V."/>
            <person name="Kovar C."/>
            <person name="Mata R."/>
            <person name="Mathew T."/>
            <person name="Ngo R."/>
            <person name="Nguyen L."/>
            <person name="Nguyen N."/>
            <person name="Okwuonu G."/>
            <person name="Ongeri F."/>
            <person name="Pham C."/>
            <person name="Simmons D."/>
            <person name="Wilczek-Boney K."/>
            <person name="Hale W."/>
            <person name="Jakkamsetti A."/>
            <person name="Pham P."/>
            <person name="Ruth R."/>
            <person name="San Lucas F."/>
            <person name="Warren J."/>
            <person name="Zhang J."/>
            <person name="Zhao Z."/>
            <person name="Zhou C."/>
            <person name="Zhu D."/>
            <person name="Lee S."/>
            <person name="Bess C."/>
            <person name="Blankenburg K."/>
            <person name="Forbes L."/>
            <person name="Fu Q."/>
            <person name="Gubbala S."/>
            <person name="Hirani K."/>
            <person name="Jayaseelan J.C."/>
            <person name="Lara F."/>
            <person name="Munidasa M."/>
            <person name="Palculict T."/>
            <person name="Patil S."/>
            <person name="Pu L.-L."/>
            <person name="Saada N."/>
            <person name="Tang L."/>
            <person name="Weissenberger G."/>
            <person name="Zhu Y."/>
            <person name="Hemphill L."/>
            <person name="Shang Y."/>
            <person name="Youmans B."/>
            <person name="Ayvaz T."/>
            <person name="Ross M."/>
            <person name="Santibanez J."/>
            <person name="Aqrawi P."/>
            <person name="Gross S."/>
            <person name="Joshi V."/>
            <person name="Fowler G."/>
            <person name="Nazareth L."/>
            <person name="Reid J."/>
            <person name="Worley K."/>
            <person name="Petrosino J."/>
            <person name="Highlander S."/>
            <person name="Gibbs R."/>
        </authorList>
    </citation>
    <scope>NUCLEOTIDE SEQUENCE [LARGE SCALE GENOMIC DNA]</scope>
    <source>
        <strain evidence="1">DSM 15272</strain>
    </source>
</reference>
<proteinExistence type="predicted"/>
<comment type="caution">
    <text evidence="1">The sequence shown here is derived from an EMBL/GenBank/DDBJ whole genome shotgun (WGS) entry which is preliminary data.</text>
</comment>
<gene>
    <name evidence="1" type="ORF">HMPREF0063_12940</name>
</gene>
<evidence type="ECO:0000313" key="2">
    <source>
        <dbReference type="Proteomes" id="UP000003111"/>
    </source>
</evidence>
<name>E2SFY1_9ACTN</name>